<dbReference type="SUPFAM" id="SSF56801">
    <property type="entry name" value="Acetyl-CoA synthetase-like"/>
    <property type="match status" value="3"/>
</dbReference>
<dbReference type="Gene3D" id="3.30.559.30">
    <property type="entry name" value="Nonribosomal peptide synthetase, condensation domain"/>
    <property type="match status" value="6"/>
</dbReference>
<dbReference type="FunFam" id="3.30.300.30:FF:000015">
    <property type="entry name" value="Nonribosomal peptide synthase SidD"/>
    <property type="match status" value="1"/>
</dbReference>
<evidence type="ECO:0000256" key="11">
    <source>
        <dbReference type="ARBA" id="ARBA00079163"/>
    </source>
</evidence>
<dbReference type="Pfam" id="PF00668">
    <property type="entry name" value="Condensation"/>
    <property type="match status" value="5"/>
</dbReference>
<dbReference type="Pfam" id="PF00501">
    <property type="entry name" value="AMP-binding"/>
    <property type="match status" value="3"/>
</dbReference>
<dbReference type="PANTHER" id="PTHR45527">
    <property type="entry name" value="NONRIBOSOMAL PEPTIDE SYNTHETASE"/>
    <property type="match status" value="1"/>
</dbReference>
<dbReference type="FunFam" id="3.40.50.12780:FF:000024">
    <property type="entry name" value="Nonribosomal siderophore peptide synthase SidC"/>
    <property type="match status" value="2"/>
</dbReference>
<feature type="domain" description="Carrier" evidence="12">
    <location>
        <begin position="4339"/>
        <end position="4412"/>
    </location>
</feature>
<comment type="pathway">
    <text evidence="1">Siderophore biosynthesis.</text>
</comment>
<dbReference type="Gene3D" id="3.40.50.12780">
    <property type="entry name" value="N-terminal domain of ligase-like"/>
    <property type="match status" value="3"/>
</dbReference>
<dbReference type="PROSITE" id="PS50075">
    <property type="entry name" value="CARRIER"/>
    <property type="match status" value="5"/>
</dbReference>
<keyword evidence="5" id="KW-0436">Ligase</keyword>
<comment type="pathway">
    <text evidence="2">Alkaloid biosynthesis; ergot alkaloid biosynthesis.</text>
</comment>
<dbReference type="InterPro" id="IPR006162">
    <property type="entry name" value="Ppantetheine_attach_site"/>
</dbReference>
<dbReference type="PROSITE" id="PS00455">
    <property type="entry name" value="AMP_BINDING"/>
    <property type="match status" value="2"/>
</dbReference>
<dbReference type="GO" id="GO:0031177">
    <property type="term" value="F:phosphopantetheine binding"/>
    <property type="evidence" value="ECO:0007669"/>
    <property type="project" value="InterPro"/>
</dbReference>
<dbReference type="InterPro" id="IPR020845">
    <property type="entry name" value="AMP-binding_CS"/>
</dbReference>
<dbReference type="EMBL" id="SRPW01000369">
    <property type="protein sequence ID" value="KAG6015234.1"/>
    <property type="molecule type" value="Genomic_DNA"/>
</dbReference>
<comment type="caution">
    <text evidence="13">The sequence shown here is derived from an EMBL/GenBank/DDBJ whole genome shotgun (WGS) entry which is preliminary data.</text>
</comment>
<dbReference type="InterPro" id="IPR009081">
    <property type="entry name" value="PP-bd_ACP"/>
</dbReference>
<dbReference type="InterPro" id="IPR010071">
    <property type="entry name" value="AA_adenyl_dom"/>
</dbReference>
<dbReference type="InterPro" id="IPR023213">
    <property type="entry name" value="CAT-like_dom_sf"/>
</dbReference>
<dbReference type="Pfam" id="PF00550">
    <property type="entry name" value="PP-binding"/>
    <property type="match status" value="5"/>
</dbReference>
<reference evidence="13" key="1">
    <citation type="journal article" date="2020" name="bioRxiv">
        <title>Whole genome comparisons of ergot fungi reveals the divergence and evolution of species within the genus Claviceps are the result of varying mechanisms driving genome evolution and host range expansion.</title>
        <authorList>
            <person name="Wyka S.A."/>
            <person name="Mondo S.J."/>
            <person name="Liu M."/>
            <person name="Dettman J."/>
            <person name="Nalam V."/>
            <person name="Broders K.D."/>
        </authorList>
    </citation>
    <scope>NUCLEOTIDE SEQUENCE</scope>
    <source>
        <strain evidence="13">CCC 602</strain>
    </source>
</reference>
<keyword evidence="3" id="KW-0596">Phosphopantetheine</keyword>
<evidence type="ECO:0000256" key="6">
    <source>
        <dbReference type="ARBA" id="ARBA00022679"/>
    </source>
</evidence>
<dbReference type="InterPro" id="IPR045851">
    <property type="entry name" value="AMP-bd_C_sf"/>
</dbReference>
<evidence type="ECO:0000256" key="2">
    <source>
        <dbReference type="ARBA" id="ARBA00005107"/>
    </source>
</evidence>
<evidence type="ECO:0000313" key="14">
    <source>
        <dbReference type="Proteomes" id="UP000748025"/>
    </source>
</evidence>
<dbReference type="OrthoDB" id="416786at2759"/>
<dbReference type="Gene3D" id="3.30.559.10">
    <property type="entry name" value="Chloramphenicol acetyltransferase-like domain"/>
    <property type="match status" value="6"/>
</dbReference>
<evidence type="ECO:0000259" key="12">
    <source>
        <dbReference type="PROSITE" id="PS50075"/>
    </source>
</evidence>
<evidence type="ECO:0000256" key="4">
    <source>
        <dbReference type="ARBA" id="ARBA00022553"/>
    </source>
</evidence>
<comment type="similarity">
    <text evidence="7">Belongs to the NRP synthetase family.</text>
</comment>
<keyword evidence="6" id="KW-0808">Transferase</keyword>
<dbReference type="FunFam" id="3.30.300.30:FF:000033">
    <property type="entry name" value="Nonribosomal siderophore peptide synthase SidC"/>
    <property type="match status" value="1"/>
</dbReference>
<dbReference type="Gene3D" id="3.30.300.30">
    <property type="match status" value="3"/>
</dbReference>
<dbReference type="NCBIfam" id="NF003417">
    <property type="entry name" value="PRK04813.1"/>
    <property type="match status" value="3"/>
</dbReference>
<feature type="domain" description="Carrier" evidence="12">
    <location>
        <begin position="3773"/>
        <end position="3849"/>
    </location>
</feature>
<organism evidence="13 14">
    <name type="scientific">Claviceps pusilla</name>
    <dbReference type="NCBI Taxonomy" id="123648"/>
    <lineage>
        <taxon>Eukaryota</taxon>
        <taxon>Fungi</taxon>
        <taxon>Dikarya</taxon>
        <taxon>Ascomycota</taxon>
        <taxon>Pezizomycotina</taxon>
        <taxon>Sordariomycetes</taxon>
        <taxon>Hypocreomycetidae</taxon>
        <taxon>Hypocreales</taxon>
        <taxon>Clavicipitaceae</taxon>
        <taxon>Claviceps</taxon>
    </lineage>
</organism>
<keyword evidence="4" id="KW-0597">Phosphoprotein</keyword>
<dbReference type="GO" id="GO:0010106">
    <property type="term" value="P:cellular response to iron ion starvation"/>
    <property type="evidence" value="ECO:0007669"/>
    <property type="project" value="UniProtKB-ARBA"/>
</dbReference>
<dbReference type="GO" id="GO:0016874">
    <property type="term" value="F:ligase activity"/>
    <property type="evidence" value="ECO:0007669"/>
    <property type="project" value="UniProtKB-KW"/>
</dbReference>
<dbReference type="SUPFAM" id="SSF52777">
    <property type="entry name" value="CoA-dependent acyltransferases"/>
    <property type="match status" value="12"/>
</dbReference>
<dbReference type="SUPFAM" id="SSF47336">
    <property type="entry name" value="ACP-like"/>
    <property type="match status" value="5"/>
</dbReference>
<feature type="domain" description="Carrier" evidence="12">
    <location>
        <begin position="2144"/>
        <end position="2220"/>
    </location>
</feature>
<dbReference type="GO" id="GO:0016740">
    <property type="term" value="F:transferase activity"/>
    <property type="evidence" value="ECO:0007669"/>
    <property type="project" value="UniProtKB-KW"/>
</dbReference>
<evidence type="ECO:0000256" key="5">
    <source>
        <dbReference type="ARBA" id="ARBA00022598"/>
    </source>
</evidence>
<dbReference type="Proteomes" id="UP000748025">
    <property type="component" value="Unassembled WGS sequence"/>
</dbReference>
<dbReference type="InterPro" id="IPR036736">
    <property type="entry name" value="ACP-like_sf"/>
</dbReference>
<gene>
    <name evidence="13" type="ORF">E4U43_005574</name>
</gene>
<dbReference type="PANTHER" id="PTHR45527:SF1">
    <property type="entry name" value="FATTY ACID SYNTHASE"/>
    <property type="match status" value="1"/>
</dbReference>
<evidence type="ECO:0000256" key="8">
    <source>
        <dbReference type="ARBA" id="ARBA00057930"/>
    </source>
</evidence>
<feature type="domain" description="Carrier" evidence="12">
    <location>
        <begin position="534"/>
        <end position="607"/>
    </location>
</feature>
<dbReference type="GO" id="GO:0043041">
    <property type="term" value="P:amino acid activation for nonribosomal peptide biosynthetic process"/>
    <property type="evidence" value="ECO:0007669"/>
    <property type="project" value="TreeGrafter"/>
</dbReference>
<dbReference type="SMART" id="SM00823">
    <property type="entry name" value="PKS_PP"/>
    <property type="match status" value="4"/>
</dbReference>
<accession>A0A9P7NEJ2</accession>
<dbReference type="CDD" id="cd05918">
    <property type="entry name" value="A_NRPS_SidN3_like"/>
    <property type="match status" value="2"/>
</dbReference>
<name>A0A9P7NEJ2_9HYPO</name>
<evidence type="ECO:0000256" key="1">
    <source>
        <dbReference type="ARBA" id="ARBA00004924"/>
    </source>
</evidence>
<dbReference type="GO" id="GO:0005737">
    <property type="term" value="C:cytoplasm"/>
    <property type="evidence" value="ECO:0007669"/>
    <property type="project" value="TreeGrafter"/>
</dbReference>
<evidence type="ECO:0000256" key="3">
    <source>
        <dbReference type="ARBA" id="ARBA00022450"/>
    </source>
</evidence>
<dbReference type="InterPro" id="IPR001242">
    <property type="entry name" value="Condensation_dom"/>
</dbReference>
<evidence type="ECO:0000256" key="9">
    <source>
        <dbReference type="ARBA" id="ARBA00067250"/>
    </source>
</evidence>
<dbReference type="InterPro" id="IPR020806">
    <property type="entry name" value="PKS_PP-bd"/>
</dbReference>
<evidence type="ECO:0000313" key="13">
    <source>
        <dbReference type="EMBL" id="KAG6015234.1"/>
    </source>
</evidence>
<evidence type="ECO:0000256" key="7">
    <source>
        <dbReference type="ARBA" id="ARBA00029454"/>
    </source>
</evidence>
<keyword evidence="14" id="KW-1185">Reference proteome</keyword>
<sequence length="4851" mass="539057">MDCEGLSICNAEPQQLAGPQLLHHLIPDSNDATAIEYLIGNKRTSYSYRYLQDASQRLAQLIGSLYGGIGLDQDADVVVPILMPQCPHLYISLLAVLKFGGAFCPMNLDSPPERLRFILKDVAAKIVLVTRQVANQIPSDCAAQIVIVDDDRPESQLVNEHDENGPTPTPESLAYVMYTSGSTGTPKGVGISHKAATQALLAHDRYIPKFSRFLQFAAPTFDVFVFETFFPLFRGVILISAKREELLNDLPAVMRRMDVDACELTPTVAGSLLKVRKGVPKLRLLMTIGEMLKMPVIHEFGGSDDCESLLWAMYGPTEASIHCTLQASLPSTSSPGNIGRPLDTVSCFVIQPAKSLSENQEIVILPKGEAGELAVGGYQLARGYINRPEQTSSAFINSPYGRVYRTGDRVVMNQDGTLECLGRISDGQIKLRGQRIELGEVEHAALRTAGCHGAHATVVASSLILFCAVDPAIYKLAVEESCKSWLPKYMVPTEIVLMHEFPRLPSGKVDSKTLKETFIQSREKENSESTAHVQTLNPRAAKILRIVSETLNVEVNGKSALTAVGLDSLSAIRLVGALRQNGLVTSVTKLLNSRLLEDMYVQVEEGPLHDRASEYVETDQRRLDTVLAPVHEEFGNIHHQRPIEYAMFCTPLQSAMLAETARNPALYCNEILLRTTHDIPVQTLVDSFHKVIQMNEALRTGFVYRLGKHISIVFSAPSDSQVAVLTQPNRGFKMDGADSFLHPFMVQLIPDTENGTVDILIQAHHAVYDGWSMDMLLSDVSRLVMQKSLPQRHQFSKVVCFLTGDVNTSKVESRVFWSEILLSWNRTTFPKLLARPGPDEIKTHCAILDLCPSSVREMSKDCEVGSQVLFQAALVMAWQGVTGHSDVLIGSVLSGRTIPVDGIEGIIGPCIASLPLRVDLDKMSAHMDVLKNIHTSNRLMMEHCDLPLPEIGKVAGLRPGEPLYDVLFVYQQSLGAVQGKDEILRHIEHIDRLETKLLVEVEPSTTGFSLQITYHSAFVSESFVSHFSQQIRHLSSRILSAPTATLASTGNLQGCEMSVYAAKSDSYQGPDDVVALFEESAGRNPDAEALRIMSTVESSHIRVQTMTYAALSRAADKTAHFVHEKGAEVGDIVVIIMDKSAALYTTILGTLKAGCAYLPILPTTPVCRVREILRQSQARYCLVDAAVDNFQNLQDMVTILNVNDASPSASRAEKLAIPSNADRLAYVIFTSGTTGVPKGVAVTHRNLASNIMSLSTVYPKSSVRPRLLQACSHTFDVSVFEIFYAWSVGMSLCAADNDTLFRDIEYAIRELGITHLSLTPTVASLINPNNVPSVEFLVAAGEPLTPSVLQNWHGRLFQGYGPSEATNICTFKRMSLGDHVEHLGWVLPNTSAVVMNPITQDVVPLGWVGELCLGGSQVSRGYLNDAASTARKFIEQPSFGRIYRSGDVGRMLPDGSLMVFGRLDDQLKLRGQRIEASEVNGTVTNITPVDAAVTILTHSIWNRSDQLTTFYTSSGLAGADRATPTTQDLHHRLMTALKARLPSYMVPTYLIPISQIPRAPSGKVDRHALQRYFSGLQKDYLETVCQEPSRLEECGEWTYNENVIAEAITESYNIRRSDIERWTPFPALGIDSITAIGFSKLVSSRFGRQVPISAILRNSSVALLGQALNSENAATVNDTAEKMQRLTRSLSTEVEEKFKKHGLDTESIWPCVPLQEAMLLQSQRSYYNRTLLRLHISPDEMKSYWTEASRRHCILRTCFVTTRNLSYPIAQVVLRKWTLPWKTFKVTVPSLEDVSREHLESLPEPLDSLTPPSSLAIIRYKGLNFLSFICHHALYDGIAMANLWREIESMAHGRDLPIPTPYAPFLQEALNLPPDVDSFWKDQFRGFNGSPTLARSSRHSLNQYTHPVSIDISFEDLQKKSRSFGVSLLSSCQAAWAAVLSSVFEKSDIAFGNVVSGRTIAVEGIDKLVAPCFNTIPLRMDISRTAQNMDLLKAFQNLNSRLLPYQFSPLKLVQKIAGMRRQSLFDTLFILQQPLQDMDESVWTLEEDVGDMDVPIVCEVIPCPNLNSVLMHLHYDVDTITNDLASVISDMFKLNLRAMVLNPYDAVATRYSLPASYAERLRTLVIRRDRKEDLNSTSLIETGAEWTELEEKIRQTIASISGTSKHVIKRQTTIFQLGLDSINAVQIASMLRAQNLSVSSSDVVECANCERLAARIIQNGRSLSRDCLSFDFTNYHQAAISHMPNKVLSGADIEAILPCTSLQDAMLSAFFNSVEGYYLNFLTYKIRNDVNLSSLEHAWIRLQQSHPMLRSGFVSTPQPESSFSMVRWKKNSCKAPLIIFQDQSCADFDVSNWRKESRLVMRKNPGELLWRVALVETASTRTMNIAIHHALYDAKSLGGLLHGLARILNGDDFRFSSIEPALAQLLLRTRSKDSETQNFWENLADKVVANRFPVMNPLREENWRTVTCQNKLSISIVEMRAATKIIGVSIQALLQAAWARLLSSYLGETSVVFGVVLAGRNTDETADAPLPCLTTVPVIAETTSSNKEILENMMDYNSRLHKHQFSSLASIQKWLGHAGSPVFDTVLVYQNTPSCSSNTYWDLVTDEPSVEYTVSLEVEPIENEELHIRLTTRNDVVPIEQAELILRQFNATLVHLVRAPNGKGDELYKTAPELFSITPAKFPSLQAPVSLVHEFVEQKADSQPNFPALEFVESFSGEPGSTRTWTYRQLDEIGNQVAHLLSETIVSGDIVAVHFPKCPEAYFCLLGILKAGCSFVALDPSAPNARIQFILQDSKATCLLTNGSLDIECDLDIAVVSISEDKLAPYSISRLVHVKPLSPENTCYCLYTSGTTGAPKGCEISHENTVQALMAFQDLFQGYWQQDSRWLQFAGFHFDVSVLEQYWSWSVGITVVAAPKELILDDLVGSINKLAITHIDLTPSLARLTHPDEVPSLCKGVFITGGEQLNQEILDVWGPKGVIYNAYGPTEATIGVTMYQRVPVNGRPSNIGKQFLNVGTYVFHSGTTIPVLRGGVGELCVSGKLVGKGYLHRPDLTNEKFPTLSEFSRERIYRTGDLVRILSDGCFDFLGRADDQVKLRGQRLEIGEVNHVICSKTRGIRSAATLVVNHNGKDVLVAFIAEVSERAEMSLRIADCGGDLASKARASCLESLPGYMIPTYFIVLTHLPLSSNNKVETKQLKSLFMDLDQQILMKYTGRSGSVFNKPVDGYVFNRVIEVLAAFSSISKDQISEATSVFDLGVDSVSALQLSTVLKENGINGVTAALIIRNPIISDLVRSVTNDKQMTNSTAKSNAREIHQRLQAWKHKYQRPICQVLSVEPDDIDYIAPCSPLQEGMISAALSEEVSRPYFNWFDIQLSRDTSMTAMRQAWEKTIQNLPILRTVFVETTDGYFQVAMKQAKNYWRSKSVTHRNETKVLFDLEFSQWVADNASNVQSPLRFIHVTGPDWQELRLCIFHGLYDGSSIRLMQDHAACIYQAKAPNCGPSYIHALCCGSLQNLGFCRPFWEEHLRNWRASPLPRTTPLQENCGQVISLSREFPGGMLEALRKGENVTLQAIVLAAWTAVLQSYVAEPLTLGVVVSGRAVDLPQIENTIGPLFNTMPFFSGSLVDMTWRRLVQRCHQFNVDTLAFQHVPLTDIQKWCSKGRSLFDSLFSFQQEESTSAINSRPWTFIDGGSSSVNYPLACEATQIADGNLQLHLVSRDGVVDRGTLERMLDHFVQITSTVKPDTMLAKDSLQESTDKKNSRPLSMELISSAQPDWTPTALVLREELCVLANIPFEVVKPNTSILELGIDSIDAIKISARLSKRGIRLTASHITRLQTISSIASAAVAVTLDNACVASVDSFLSETQTRLHHYLKKNHVDLDAVELVLPPTALQESMVAGMFQSDFEWYFNHDVLELDDSVDILKLKDAWSKVIASSPILRTGFLEIDDNQIKAAYCQVVYKESRSSIEMGQISDTTRLQEIILKARKRALHGRGLQDLLQVALVSGPSNSNYMVISMAHALYDGWSLALLYDDLKAAYQGKLQSREYLRILTTQSVLCMSSDSDGFWKTYLANTRPTVLIQEKTLSTNQNPSVVYRKECVDPQSTSTITSFCRRNTLSLQSICTACWAVVLGFLAKSLDPVFGVVLSGRDFDGADKLMFPTMNTVAVRSILHGTGTSFLTYVESCLADIRAHQGVPLREAQAAAKLGGKQLFNSLFILQKSRDNAASEFMWKSIHGLSAVEYPICVEAEVLGETLTWRIACKEEFFSENDAEDILRKMSKTLQFFLASSDADILSFDDRSVSICGLPRIIPLDSSSAVADHDIDIVPQNSDEQTTFAWDDISTRIRAVLSEVSAVPVETILPTTTLYHLGLDSISAIKVSLMLRKADIDLKPRELLQASSIAEMASSVERGGSSHAPTFAGLEDWELPMSVAPLEKLLSQLNISSNNVEETLPATALQIYMLSAWQNSSGSVFFPQFGYEVSREYTQHQLRYAWNVLVEFVPMLRTYLVSTGAREMPWVQIILKSNSPSVVGACHPFSCLQIDEGPSQQSWLLRLTIQHALYDGFSLPAIMRLYDDLLRQTATSNEPKVDIDLLHWKQFSILPTLKLQTQSRKEFWIDYLQSEQAFPLIQEDTRLVSTPQTVDRVSYLRQQALYDTKDLQQRASALGIGLQSLFFAALAQSLYHHQRPQETCSPTVIFGVYLANRTWQSQHLHATFPTLNLVPLRVALPEGSDLGAIAMAIHKDLQLLQRDTRAQVGLWEIYDWTGIQVDVFVNFLSLLDDKIGADSETVQDVLCRRADQDQPVDSPRSREVLDQPWLQNNVVKNAYPVGSPVFPPPLNPPSSHSATHHFQ</sequence>
<protein>
    <recommendedName>
        <fullName evidence="9">Nonribosomal peptide synthetase sidN</fullName>
    </recommendedName>
    <alternativeName>
        <fullName evidence="10">Epichloenin A synthetase</fullName>
    </alternativeName>
    <alternativeName>
        <fullName evidence="11">Extracellular siderophore synthetase N</fullName>
    </alternativeName>
</protein>
<dbReference type="InterPro" id="IPR042099">
    <property type="entry name" value="ANL_N_sf"/>
</dbReference>
<comment type="function">
    <text evidence="8">Nonribosomal peptide synthetase required for the biosynthetis of epichloenin A, an extracellular siderophore that plays a crucial role in endophyte-grass symbioses. SidN assembles epichloenin A by activating and incorporating three trans-anhydromevalonylhydroxyornithine (trans-AMHO), 1 glutamine and 4 glycine moieties. Trans-AMHO is produced from L-ornithine via 2 steps involving a L-ornithine N(5)-monooxygenase and an AHMO-N(5)-transacylase that have still to be identified. The third adenylation domain (A3) of sidN incorporates the hydroxamate groups of the siderophore which forms an octahedral iron complex. The other component amino acids are assembled by sidN adenylation domains A1 and A2.</text>
</comment>
<dbReference type="GO" id="GO:0031169">
    <property type="term" value="P:ferrichrome biosynthetic process"/>
    <property type="evidence" value="ECO:0007669"/>
    <property type="project" value="UniProtKB-ARBA"/>
</dbReference>
<proteinExistence type="inferred from homology"/>
<evidence type="ECO:0000256" key="10">
    <source>
        <dbReference type="ARBA" id="ARBA00075895"/>
    </source>
</evidence>
<dbReference type="NCBIfam" id="TIGR01733">
    <property type="entry name" value="AA-adenyl-dom"/>
    <property type="match status" value="2"/>
</dbReference>
<feature type="domain" description="Carrier" evidence="12">
    <location>
        <begin position="3225"/>
        <end position="3299"/>
    </location>
</feature>
<dbReference type="PROSITE" id="PS00012">
    <property type="entry name" value="PHOSPHOPANTETHEINE"/>
    <property type="match status" value="3"/>
</dbReference>
<dbReference type="Gene3D" id="1.10.1200.10">
    <property type="entry name" value="ACP-like"/>
    <property type="match status" value="6"/>
</dbReference>
<dbReference type="InterPro" id="IPR000873">
    <property type="entry name" value="AMP-dep_synth/lig_dom"/>
</dbReference>